<organism evidence="7 8">
    <name type="scientific">Hymenoscyphus fraxineus</name>
    <dbReference type="NCBI Taxonomy" id="746836"/>
    <lineage>
        <taxon>Eukaryota</taxon>
        <taxon>Fungi</taxon>
        <taxon>Dikarya</taxon>
        <taxon>Ascomycota</taxon>
        <taxon>Pezizomycotina</taxon>
        <taxon>Leotiomycetes</taxon>
        <taxon>Helotiales</taxon>
        <taxon>Helotiaceae</taxon>
        <taxon>Hymenoscyphus</taxon>
    </lineage>
</organism>
<evidence type="ECO:0000256" key="1">
    <source>
        <dbReference type="ARBA" id="ARBA00022723"/>
    </source>
</evidence>
<keyword evidence="3" id="KW-0862">Zinc</keyword>
<name>A0A9N9PEI9_9HELO</name>
<evidence type="ECO:0000256" key="5">
    <source>
        <dbReference type="SAM" id="MobiDB-lite"/>
    </source>
</evidence>
<proteinExistence type="predicted"/>
<dbReference type="Pfam" id="PF01753">
    <property type="entry name" value="zf-MYND"/>
    <property type="match status" value="1"/>
</dbReference>
<keyword evidence="8" id="KW-1185">Reference proteome</keyword>
<evidence type="ECO:0000259" key="6">
    <source>
        <dbReference type="PROSITE" id="PS50865"/>
    </source>
</evidence>
<feature type="region of interest" description="Disordered" evidence="5">
    <location>
        <begin position="47"/>
        <end position="104"/>
    </location>
</feature>
<evidence type="ECO:0000256" key="4">
    <source>
        <dbReference type="PROSITE-ProRule" id="PRU00134"/>
    </source>
</evidence>
<evidence type="ECO:0000256" key="3">
    <source>
        <dbReference type="ARBA" id="ARBA00022833"/>
    </source>
</evidence>
<reference evidence="7" key="1">
    <citation type="submission" date="2021-07" db="EMBL/GenBank/DDBJ databases">
        <authorList>
            <person name="Durling M."/>
        </authorList>
    </citation>
    <scope>NUCLEOTIDE SEQUENCE</scope>
</reference>
<dbReference type="PROSITE" id="PS50865">
    <property type="entry name" value="ZF_MYND_2"/>
    <property type="match status" value="1"/>
</dbReference>
<accession>A0A9N9PEI9</accession>
<feature type="domain" description="MYND-type" evidence="6">
    <location>
        <begin position="247"/>
        <end position="289"/>
    </location>
</feature>
<dbReference type="InterPro" id="IPR002893">
    <property type="entry name" value="Znf_MYND"/>
</dbReference>
<evidence type="ECO:0000313" key="8">
    <source>
        <dbReference type="Proteomes" id="UP000696280"/>
    </source>
</evidence>
<dbReference type="SUPFAM" id="SSF144232">
    <property type="entry name" value="HIT/MYND zinc finger-like"/>
    <property type="match status" value="1"/>
</dbReference>
<comment type="caution">
    <text evidence="7">The sequence shown here is derived from an EMBL/GenBank/DDBJ whole genome shotgun (WGS) entry which is preliminary data.</text>
</comment>
<evidence type="ECO:0000313" key="7">
    <source>
        <dbReference type="EMBL" id="CAG8949189.1"/>
    </source>
</evidence>
<keyword evidence="2 4" id="KW-0863">Zinc-finger</keyword>
<feature type="compositionally biased region" description="Acidic residues" evidence="5">
    <location>
        <begin position="73"/>
        <end position="95"/>
    </location>
</feature>
<protein>
    <recommendedName>
        <fullName evidence="6">MYND-type domain-containing protein</fullName>
    </recommendedName>
</protein>
<dbReference type="EMBL" id="CAJVRL010000002">
    <property type="protein sequence ID" value="CAG8949189.1"/>
    <property type="molecule type" value="Genomic_DNA"/>
</dbReference>
<dbReference type="OrthoDB" id="437457at2759"/>
<dbReference type="GO" id="GO:0008270">
    <property type="term" value="F:zinc ion binding"/>
    <property type="evidence" value="ECO:0007669"/>
    <property type="project" value="UniProtKB-KW"/>
</dbReference>
<keyword evidence="1" id="KW-0479">Metal-binding</keyword>
<dbReference type="Gene3D" id="6.10.140.2220">
    <property type="match status" value="1"/>
</dbReference>
<dbReference type="AlphaFoldDB" id="A0A9N9PEI9"/>
<gene>
    <name evidence="7" type="ORF">HYFRA_00004812</name>
</gene>
<dbReference type="Proteomes" id="UP000696280">
    <property type="component" value="Unassembled WGS sequence"/>
</dbReference>
<feature type="compositionally biased region" description="Basic residues" evidence="5">
    <location>
        <begin position="50"/>
        <end position="60"/>
    </location>
</feature>
<dbReference type="PROSITE" id="PS01360">
    <property type="entry name" value="ZF_MYND_1"/>
    <property type="match status" value="1"/>
</dbReference>
<evidence type="ECO:0000256" key="2">
    <source>
        <dbReference type="ARBA" id="ARBA00022771"/>
    </source>
</evidence>
<sequence>MDPIMDQQMMMDYAMEGYSTREAFEAFASGEFPEGYFDFRAPDDLAVSSRRPRRKRKKRGIPPNKTKAGGANVDEEGWESDDGDDYDSDDDETEFYPEKGDAAHGKYLNDGLDHDVEEAWRSGALQDMFAQMFGEDMPGKAIDYDSEEYKSKSMSEKAQIGMKAYNEDHSDVMALQALDPSWNRKMHEAIAAGRKTEFLRAENAKAALQITTQRARFRKEFPELARELDKVNGPASVPQTNTDSAVCSLCNTGEDKLTDRLTICSKCKTTGYCSAECQRADWKAHKLTCGKSPA</sequence>